<accession>A0ABX0Y7W0</accession>
<keyword evidence="4" id="KW-0788">Thiol protease</keyword>
<gene>
    <name evidence="8" type="ORF">HC031_27900</name>
</gene>
<dbReference type="RefSeq" id="WP_167928424.1">
    <property type="nucleotide sequence ID" value="NZ_JAATVY010000031.1"/>
</dbReference>
<keyword evidence="2" id="KW-0645">Protease</keyword>
<dbReference type="SUPFAM" id="SSF54001">
    <property type="entry name" value="Cysteine proteinases"/>
    <property type="match status" value="1"/>
</dbReference>
<dbReference type="Gene3D" id="3.90.1720.10">
    <property type="entry name" value="endopeptidase domain like (from Nostoc punctiforme)"/>
    <property type="match status" value="1"/>
</dbReference>
<dbReference type="Pfam" id="PF00877">
    <property type="entry name" value="NLPC_P60"/>
    <property type="match status" value="1"/>
</dbReference>
<dbReference type="InterPro" id="IPR000064">
    <property type="entry name" value="NLP_P60_dom"/>
</dbReference>
<dbReference type="EMBL" id="JAATVY010000031">
    <property type="protein sequence ID" value="NJC73520.1"/>
    <property type="molecule type" value="Genomic_DNA"/>
</dbReference>
<protein>
    <submittedName>
        <fullName evidence="8">NlpC/P60 family protein</fullName>
    </submittedName>
</protein>
<dbReference type="PROSITE" id="PS51318">
    <property type="entry name" value="TAT"/>
    <property type="match status" value="1"/>
</dbReference>
<evidence type="ECO:0000313" key="8">
    <source>
        <dbReference type="EMBL" id="NJC73520.1"/>
    </source>
</evidence>
<dbReference type="Proteomes" id="UP000722989">
    <property type="component" value="Unassembled WGS sequence"/>
</dbReference>
<sequence>MAIHAPHHRSPRRAARALIAAVAAVAAALATAPPAHADPDPATVDAQINKAWNDLEPLVEQYNKVHSDLQANQAKAEQLQQQLQPLQLEVDLAMARVSNLAVQAYKDGRTSTLNVLLTGSPSTLADQLAMLDAVAHNKRTELSGMVAVRDKYAADKKAVDDLIAQQQRQDADLSAKKARIEAQIADLQKLRQQASPAAATATAPDGDPAVAKPAGCPVESAGGPGDTAALRACSLLGKPYVWAAAGPNGYDCSGLTLTAWAAAGVSLQHYTNWQWNQTKPVSRADLRTGDLIFFFRDRHHVGIYVGGGWMVHAPRPGDVVRMAKLDSAYLPIAGYRRP</sequence>
<dbReference type="Gene3D" id="6.10.250.3150">
    <property type="match status" value="1"/>
</dbReference>
<evidence type="ECO:0000256" key="4">
    <source>
        <dbReference type="ARBA" id="ARBA00022807"/>
    </source>
</evidence>
<dbReference type="InterPro" id="IPR006311">
    <property type="entry name" value="TAT_signal"/>
</dbReference>
<evidence type="ECO:0000256" key="2">
    <source>
        <dbReference type="ARBA" id="ARBA00022670"/>
    </source>
</evidence>
<dbReference type="InterPro" id="IPR038765">
    <property type="entry name" value="Papain-like_cys_pep_sf"/>
</dbReference>
<proteinExistence type="inferred from homology"/>
<feature type="domain" description="NlpC/P60" evidence="7">
    <location>
        <begin position="222"/>
        <end position="338"/>
    </location>
</feature>
<dbReference type="PANTHER" id="PTHR47359">
    <property type="entry name" value="PEPTIDOGLYCAN DL-ENDOPEPTIDASE CWLO"/>
    <property type="match status" value="1"/>
</dbReference>
<feature type="coiled-coil region" evidence="5">
    <location>
        <begin position="59"/>
        <end position="96"/>
    </location>
</feature>
<keyword evidence="9" id="KW-1185">Reference proteome</keyword>
<feature type="chain" id="PRO_5046246328" evidence="6">
    <location>
        <begin position="38"/>
        <end position="338"/>
    </location>
</feature>
<feature type="coiled-coil region" evidence="5">
    <location>
        <begin position="163"/>
        <end position="193"/>
    </location>
</feature>
<keyword evidence="6" id="KW-0732">Signal</keyword>
<dbReference type="InterPro" id="IPR051794">
    <property type="entry name" value="PG_Endopeptidase_C40"/>
</dbReference>
<organism evidence="8 9">
    <name type="scientific">Planosporangium thailandense</name>
    <dbReference type="NCBI Taxonomy" id="765197"/>
    <lineage>
        <taxon>Bacteria</taxon>
        <taxon>Bacillati</taxon>
        <taxon>Actinomycetota</taxon>
        <taxon>Actinomycetes</taxon>
        <taxon>Micromonosporales</taxon>
        <taxon>Micromonosporaceae</taxon>
        <taxon>Planosporangium</taxon>
    </lineage>
</organism>
<reference evidence="8 9" key="1">
    <citation type="submission" date="2020-03" db="EMBL/GenBank/DDBJ databases">
        <title>WGS of the type strain of Planosporangium spp.</title>
        <authorList>
            <person name="Thawai C."/>
        </authorList>
    </citation>
    <scope>NUCLEOTIDE SEQUENCE [LARGE SCALE GENOMIC DNA]</scope>
    <source>
        <strain evidence="8 9">TBRC 5610</strain>
    </source>
</reference>
<evidence type="ECO:0000256" key="6">
    <source>
        <dbReference type="SAM" id="SignalP"/>
    </source>
</evidence>
<name>A0ABX0Y7W0_9ACTN</name>
<keyword evidence="5" id="KW-0175">Coiled coil</keyword>
<evidence type="ECO:0000256" key="3">
    <source>
        <dbReference type="ARBA" id="ARBA00022801"/>
    </source>
</evidence>
<evidence type="ECO:0000256" key="5">
    <source>
        <dbReference type="SAM" id="Coils"/>
    </source>
</evidence>
<evidence type="ECO:0000256" key="1">
    <source>
        <dbReference type="ARBA" id="ARBA00007074"/>
    </source>
</evidence>
<dbReference type="PROSITE" id="PS51935">
    <property type="entry name" value="NLPC_P60"/>
    <property type="match status" value="1"/>
</dbReference>
<evidence type="ECO:0000313" key="9">
    <source>
        <dbReference type="Proteomes" id="UP000722989"/>
    </source>
</evidence>
<keyword evidence="3" id="KW-0378">Hydrolase</keyword>
<comment type="similarity">
    <text evidence="1">Belongs to the peptidase C40 family.</text>
</comment>
<dbReference type="PANTHER" id="PTHR47359:SF3">
    <property type="entry name" value="NLP_P60 DOMAIN-CONTAINING PROTEIN-RELATED"/>
    <property type="match status" value="1"/>
</dbReference>
<evidence type="ECO:0000259" key="7">
    <source>
        <dbReference type="PROSITE" id="PS51935"/>
    </source>
</evidence>
<comment type="caution">
    <text evidence="8">The sequence shown here is derived from an EMBL/GenBank/DDBJ whole genome shotgun (WGS) entry which is preliminary data.</text>
</comment>
<feature type="signal peptide" evidence="6">
    <location>
        <begin position="1"/>
        <end position="37"/>
    </location>
</feature>